<organism evidence="1 2">
    <name type="scientific">Hathewaya proteolytica DSM 3090</name>
    <dbReference type="NCBI Taxonomy" id="1121331"/>
    <lineage>
        <taxon>Bacteria</taxon>
        <taxon>Bacillati</taxon>
        <taxon>Bacillota</taxon>
        <taxon>Clostridia</taxon>
        <taxon>Eubacteriales</taxon>
        <taxon>Clostridiaceae</taxon>
        <taxon>Hathewaya</taxon>
    </lineage>
</organism>
<sequence length="107" mass="12469">MTYRRVIENYYSDVNNLLDALGKLTLNYRTLIGGADELSKSVIASKSDVKKALDRADNIGDIIDIVIDDLDKYMAYYLKYCKSKMEVIKNYNREDYIVREIDEELKI</sequence>
<dbReference type="OrthoDB" id="1680245at2"/>
<name>A0A1M6NA99_9CLOT</name>
<protein>
    <recommendedName>
        <fullName evidence="3">LXG domain of WXG superfamily protein</fullName>
    </recommendedName>
</protein>
<evidence type="ECO:0000313" key="2">
    <source>
        <dbReference type="Proteomes" id="UP000183952"/>
    </source>
</evidence>
<accession>A0A1M6NA99</accession>
<keyword evidence="2" id="KW-1185">Reference proteome</keyword>
<evidence type="ECO:0000313" key="1">
    <source>
        <dbReference type="EMBL" id="SHJ92602.1"/>
    </source>
</evidence>
<dbReference type="AlphaFoldDB" id="A0A1M6NA99"/>
<gene>
    <name evidence="1" type="ORF">SAMN02745248_01341</name>
</gene>
<evidence type="ECO:0008006" key="3">
    <source>
        <dbReference type="Google" id="ProtNLM"/>
    </source>
</evidence>
<dbReference type="Proteomes" id="UP000183952">
    <property type="component" value="Unassembled WGS sequence"/>
</dbReference>
<dbReference type="EMBL" id="FRAD01000009">
    <property type="protein sequence ID" value="SHJ92602.1"/>
    <property type="molecule type" value="Genomic_DNA"/>
</dbReference>
<dbReference type="STRING" id="1121331.SAMN02745248_01341"/>
<dbReference type="RefSeq" id="WP_072903348.1">
    <property type="nucleotide sequence ID" value="NZ_FRAD01000009.1"/>
</dbReference>
<proteinExistence type="predicted"/>
<reference evidence="1 2" key="1">
    <citation type="submission" date="2016-11" db="EMBL/GenBank/DDBJ databases">
        <authorList>
            <person name="Jaros S."/>
            <person name="Januszkiewicz K."/>
            <person name="Wedrychowicz H."/>
        </authorList>
    </citation>
    <scope>NUCLEOTIDE SEQUENCE [LARGE SCALE GENOMIC DNA]</scope>
    <source>
        <strain evidence="1 2">DSM 3090</strain>
    </source>
</reference>